<name>A0A1E3W3X3_9HYPH</name>
<gene>
    <name evidence="2" type="ORF">AUC68_01475</name>
</gene>
<evidence type="ECO:0000256" key="1">
    <source>
        <dbReference type="SAM" id="MobiDB-lite"/>
    </source>
</evidence>
<evidence type="ECO:0000313" key="3">
    <source>
        <dbReference type="Proteomes" id="UP000094501"/>
    </source>
</evidence>
<reference evidence="2 3" key="1">
    <citation type="journal article" date="2016" name="Environ. Microbiol.">
        <title>New Methyloceanibacter diversity from North Sea sediments includes methanotroph containing solely the soluble methane monooxygenase.</title>
        <authorList>
            <person name="Vekeman B."/>
            <person name="Kerckhof F.M."/>
            <person name="Cremers G."/>
            <person name="de Vos P."/>
            <person name="Vandamme P."/>
            <person name="Boon N."/>
            <person name="Op den Camp H.J."/>
            <person name="Heylen K."/>
        </authorList>
    </citation>
    <scope>NUCLEOTIDE SEQUENCE [LARGE SCALE GENOMIC DNA]</scope>
    <source>
        <strain evidence="2 3">R-67174</strain>
    </source>
</reference>
<proteinExistence type="predicted"/>
<feature type="compositionally biased region" description="Basic and acidic residues" evidence="1">
    <location>
        <begin position="11"/>
        <end position="28"/>
    </location>
</feature>
<organism evidence="2 3">
    <name type="scientific">Methyloceanibacter methanicus</name>
    <dbReference type="NCBI Taxonomy" id="1774968"/>
    <lineage>
        <taxon>Bacteria</taxon>
        <taxon>Pseudomonadati</taxon>
        <taxon>Pseudomonadota</taxon>
        <taxon>Alphaproteobacteria</taxon>
        <taxon>Hyphomicrobiales</taxon>
        <taxon>Hyphomicrobiaceae</taxon>
        <taxon>Methyloceanibacter</taxon>
    </lineage>
</organism>
<comment type="caution">
    <text evidence="2">The sequence shown here is derived from an EMBL/GenBank/DDBJ whole genome shotgun (WGS) entry which is preliminary data.</text>
</comment>
<sequence length="59" mass="6724">MAIHRVLGESCEGRSRREDEARDKAEKNTVHGVLHARWIDAGVQTPRGKSEYVETTSRF</sequence>
<accession>A0A1E3W3X3</accession>
<feature type="region of interest" description="Disordered" evidence="1">
    <location>
        <begin position="1"/>
        <end position="28"/>
    </location>
</feature>
<keyword evidence="3" id="KW-1185">Reference proteome</keyword>
<evidence type="ECO:0000313" key="2">
    <source>
        <dbReference type="EMBL" id="ODR99836.1"/>
    </source>
</evidence>
<dbReference type="AlphaFoldDB" id="A0A1E3W3X3"/>
<dbReference type="STRING" id="1774968.AUC68_01475"/>
<dbReference type="EMBL" id="LPWG01000010">
    <property type="protein sequence ID" value="ODR99836.1"/>
    <property type="molecule type" value="Genomic_DNA"/>
</dbReference>
<dbReference type="Proteomes" id="UP000094501">
    <property type="component" value="Unassembled WGS sequence"/>
</dbReference>
<protein>
    <submittedName>
        <fullName evidence="2">Uncharacterized protein</fullName>
    </submittedName>
</protein>